<protein>
    <submittedName>
        <fullName evidence="1">Uncharacterized protein</fullName>
    </submittedName>
</protein>
<proteinExistence type="predicted"/>
<dbReference type="AlphaFoldDB" id="A0A7L6N3A3"/>
<evidence type="ECO:0000313" key="1">
    <source>
        <dbReference type="EMBL" id="QLY40653.1"/>
    </source>
</evidence>
<evidence type="ECO:0000313" key="2">
    <source>
        <dbReference type="Proteomes" id="UP000512167"/>
    </source>
</evidence>
<accession>A0A7L6N3A3</accession>
<dbReference type="EMBL" id="CP051151">
    <property type="protein sequence ID" value="QLY40653.1"/>
    <property type="molecule type" value="Genomic_DNA"/>
</dbReference>
<reference evidence="1 2" key="1">
    <citation type="submission" date="2020-04" db="EMBL/GenBank/DDBJ databases">
        <authorList>
            <person name="Zheng R.K."/>
            <person name="Sun C.M."/>
        </authorList>
    </citation>
    <scope>NUCLEOTIDE SEQUENCE [LARGE SCALE GENOMIC DNA]</scope>
    <source>
        <strain evidence="2">zrk29</strain>
    </source>
</reference>
<dbReference type="RefSeq" id="WP_312031500.1">
    <property type="nucleotide sequence ID" value="NZ_CP051151.1"/>
</dbReference>
<organism evidence="1 2">
    <name type="scientific">Hujiaoplasma nucleasis</name>
    <dbReference type="NCBI Taxonomy" id="2725268"/>
    <lineage>
        <taxon>Bacteria</taxon>
        <taxon>Bacillati</taxon>
        <taxon>Mycoplasmatota</taxon>
        <taxon>Mollicutes</taxon>
        <taxon>Candidatus Izemoplasmatales</taxon>
        <taxon>Hujiaoplasmataceae</taxon>
        <taxon>Hujiaoplasma</taxon>
    </lineage>
</organism>
<gene>
    <name evidence="1" type="ORF">HF295_07260</name>
</gene>
<dbReference type="Proteomes" id="UP000512167">
    <property type="component" value="Chromosome"/>
</dbReference>
<name>A0A7L6N3A3_9MOLU</name>
<sequence length="199" mass="23642">MEFIKKKVIEIVEKEIRNFINDFKEIPFKHRVEHSLHCELFNRLVRHDELSQYYNLTDGSTTQVIHKEWPASKLKESDTRRGNIDLVVLTQDSIENSNLKDFRLGNIDPFIAIELGLNYNIDHMKNDIEKLKTANSEKSYIIHLDNKDHQNETYEKIHQEIEKNTQIDNLNIAYISVPYKGNIVYFKHLEDIKVNFKEL</sequence>
<dbReference type="KEGG" id="tbk:HF295_07260"/>
<keyword evidence="2" id="KW-1185">Reference proteome</keyword>